<keyword evidence="3" id="KW-1185">Reference proteome</keyword>
<dbReference type="EMBL" id="BMAT01008633">
    <property type="protein sequence ID" value="GFR89632.1"/>
    <property type="molecule type" value="Genomic_DNA"/>
</dbReference>
<protein>
    <submittedName>
        <fullName evidence="2">Uncharacterized protein</fullName>
    </submittedName>
</protein>
<dbReference type="Proteomes" id="UP000762676">
    <property type="component" value="Unassembled WGS sequence"/>
</dbReference>
<keyword evidence="1" id="KW-0812">Transmembrane</keyword>
<keyword evidence="1" id="KW-0472">Membrane</keyword>
<feature type="transmembrane region" description="Helical" evidence="1">
    <location>
        <begin position="20"/>
        <end position="44"/>
    </location>
</feature>
<gene>
    <name evidence="2" type="ORF">ElyMa_004284300</name>
</gene>
<sequence length="112" mass="12948">MRGDGVCDCNDDDDDNNTTTAMVVAVFTTRITVGMGMVIVMMMMMMMMMMMTMINLENPSVNFGHKIPHRLQYYLKLFFKNKDGLFMHFIDHKNMRTTGTNANCNKFMHRGT</sequence>
<accession>A0AAV4GV95</accession>
<dbReference type="AlphaFoldDB" id="A0AAV4GV95"/>
<organism evidence="2 3">
    <name type="scientific">Elysia marginata</name>
    <dbReference type="NCBI Taxonomy" id="1093978"/>
    <lineage>
        <taxon>Eukaryota</taxon>
        <taxon>Metazoa</taxon>
        <taxon>Spiralia</taxon>
        <taxon>Lophotrochozoa</taxon>
        <taxon>Mollusca</taxon>
        <taxon>Gastropoda</taxon>
        <taxon>Heterobranchia</taxon>
        <taxon>Euthyneura</taxon>
        <taxon>Panpulmonata</taxon>
        <taxon>Sacoglossa</taxon>
        <taxon>Placobranchoidea</taxon>
        <taxon>Plakobranchidae</taxon>
        <taxon>Elysia</taxon>
    </lineage>
</organism>
<comment type="caution">
    <text evidence="2">The sequence shown here is derived from an EMBL/GenBank/DDBJ whole genome shotgun (WGS) entry which is preliminary data.</text>
</comment>
<evidence type="ECO:0000313" key="3">
    <source>
        <dbReference type="Proteomes" id="UP000762676"/>
    </source>
</evidence>
<proteinExistence type="predicted"/>
<evidence type="ECO:0000313" key="2">
    <source>
        <dbReference type="EMBL" id="GFR89632.1"/>
    </source>
</evidence>
<name>A0AAV4GV95_9GAST</name>
<reference evidence="2 3" key="1">
    <citation type="journal article" date="2021" name="Elife">
        <title>Chloroplast acquisition without the gene transfer in kleptoplastic sea slugs, Plakobranchus ocellatus.</title>
        <authorList>
            <person name="Maeda T."/>
            <person name="Takahashi S."/>
            <person name="Yoshida T."/>
            <person name="Shimamura S."/>
            <person name="Takaki Y."/>
            <person name="Nagai Y."/>
            <person name="Toyoda A."/>
            <person name="Suzuki Y."/>
            <person name="Arimoto A."/>
            <person name="Ishii H."/>
            <person name="Satoh N."/>
            <person name="Nishiyama T."/>
            <person name="Hasebe M."/>
            <person name="Maruyama T."/>
            <person name="Minagawa J."/>
            <person name="Obokata J."/>
            <person name="Shigenobu S."/>
        </authorList>
    </citation>
    <scope>NUCLEOTIDE SEQUENCE [LARGE SCALE GENOMIC DNA]</scope>
</reference>
<evidence type="ECO:0000256" key="1">
    <source>
        <dbReference type="SAM" id="Phobius"/>
    </source>
</evidence>
<keyword evidence="1" id="KW-1133">Transmembrane helix</keyword>